<name>A0A9P1E623_CUSEU</name>
<comment type="caution">
    <text evidence="5">The sequence shown here is derived from an EMBL/GenBank/DDBJ whole genome shotgun (WGS) entry which is preliminary data.</text>
</comment>
<evidence type="ECO:0000313" key="6">
    <source>
        <dbReference type="Proteomes" id="UP001152484"/>
    </source>
</evidence>
<protein>
    <submittedName>
        <fullName evidence="5">Uncharacterized protein</fullName>
    </submittedName>
</protein>
<feature type="transmembrane region" description="Helical" evidence="2">
    <location>
        <begin position="20"/>
        <end position="47"/>
    </location>
</feature>
<feature type="compositionally biased region" description="Low complexity" evidence="1">
    <location>
        <begin position="147"/>
        <end position="156"/>
    </location>
</feature>
<proteinExistence type="predicted"/>
<dbReference type="InterPro" id="IPR025724">
    <property type="entry name" value="GAG-pre-integrase_dom"/>
</dbReference>
<keyword evidence="2" id="KW-1133">Transmembrane helix</keyword>
<gene>
    <name evidence="5" type="ORF">CEURO_LOCUS8438</name>
</gene>
<dbReference type="EMBL" id="CAMAPE010000016">
    <property type="protein sequence ID" value="CAH9082849.1"/>
    <property type="molecule type" value="Genomic_DNA"/>
</dbReference>
<evidence type="ECO:0000313" key="5">
    <source>
        <dbReference type="EMBL" id="CAH9082849.1"/>
    </source>
</evidence>
<feature type="domain" description="GAG-pre-integrase" evidence="3">
    <location>
        <begin position="332"/>
        <end position="392"/>
    </location>
</feature>
<keyword evidence="2" id="KW-0472">Membrane</keyword>
<reference evidence="5" key="1">
    <citation type="submission" date="2022-07" db="EMBL/GenBank/DDBJ databases">
        <authorList>
            <person name="Macas J."/>
            <person name="Novak P."/>
            <person name="Neumann P."/>
        </authorList>
    </citation>
    <scope>NUCLEOTIDE SEQUENCE</scope>
</reference>
<feature type="compositionally biased region" description="Polar residues" evidence="1">
    <location>
        <begin position="158"/>
        <end position="170"/>
    </location>
</feature>
<feature type="region of interest" description="Disordered" evidence="1">
    <location>
        <begin position="127"/>
        <end position="192"/>
    </location>
</feature>
<sequence>MYNHDLLHNVDYTTLINIYFYSLCHLYFICFFLLFNLFIYLFILFLFKFSGYHRGGISGGRSFVICQVCSKVGHSALICYHRYNPTCTVSNSTLPHHNPTYTVSNPTLPNPSINPYHSYPPQTLSYPNPSPPLSTHHNNYPPPHPHPYQQFTQPTPSYIPTQPSQNTNWGSAPSSSQNQPAPTAAWASANTSLLGPPPNVQNWFPNSGASHHVTPDPLNIQHSEPLATTNKLFMGNGQGLDIKSIGFSFFFSPFHPSYTLLLNNILHVPTITKNLLSVSQFARDNNVFFEFHAHESFVKSQASKKVLLHGILGADCLYKFQSLPALVSSQSLSQNKSCNHVQSCNNSLSCNLWHLRLGRPNFEALKSVMQHCNVPSINKSDIDFCSSCCLGKAHRLPIFSLHCHFSLTI</sequence>
<evidence type="ECO:0000259" key="4">
    <source>
        <dbReference type="Pfam" id="PF22936"/>
    </source>
</evidence>
<dbReference type="AlphaFoldDB" id="A0A9P1E623"/>
<dbReference type="Proteomes" id="UP001152484">
    <property type="component" value="Unassembled WGS sequence"/>
</dbReference>
<organism evidence="5 6">
    <name type="scientific">Cuscuta europaea</name>
    <name type="common">European dodder</name>
    <dbReference type="NCBI Taxonomy" id="41803"/>
    <lineage>
        <taxon>Eukaryota</taxon>
        <taxon>Viridiplantae</taxon>
        <taxon>Streptophyta</taxon>
        <taxon>Embryophyta</taxon>
        <taxon>Tracheophyta</taxon>
        <taxon>Spermatophyta</taxon>
        <taxon>Magnoliopsida</taxon>
        <taxon>eudicotyledons</taxon>
        <taxon>Gunneridae</taxon>
        <taxon>Pentapetalae</taxon>
        <taxon>asterids</taxon>
        <taxon>lamiids</taxon>
        <taxon>Solanales</taxon>
        <taxon>Convolvulaceae</taxon>
        <taxon>Cuscuteae</taxon>
        <taxon>Cuscuta</taxon>
        <taxon>Cuscuta subgen. Cuscuta</taxon>
    </lineage>
</organism>
<keyword evidence="6" id="KW-1185">Reference proteome</keyword>
<keyword evidence="2" id="KW-0812">Transmembrane</keyword>
<evidence type="ECO:0000259" key="3">
    <source>
        <dbReference type="Pfam" id="PF13976"/>
    </source>
</evidence>
<dbReference type="Pfam" id="PF13976">
    <property type="entry name" value="gag_pre-integrs"/>
    <property type="match status" value="1"/>
</dbReference>
<accession>A0A9P1E623</accession>
<dbReference type="InterPro" id="IPR054722">
    <property type="entry name" value="PolX-like_BBD"/>
</dbReference>
<feature type="domain" description="Retrovirus-related Pol polyprotein from transposon TNT 1-94-like beta-barrel" evidence="4">
    <location>
        <begin position="203"/>
        <end position="283"/>
    </location>
</feature>
<feature type="compositionally biased region" description="Low complexity" evidence="1">
    <location>
        <begin position="171"/>
        <end position="185"/>
    </location>
</feature>
<evidence type="ECO:0000256" key="2">
    <source>
        <dbReference type="SAM" id="Phobius"/>
    </source>
</evidence>
<dbReference type="OrthoDB" id="1752333at2759"/>
<evidence type="ECO:0000256" key="1">
    <source>
        <dbReference type="SAM" id="MobiDB-lite"/>
    </source>
</evidence>
<dbReference type="Pfam" id="PF22936">
    <property type="entry name" value="Pol_BBD"/>
    <property type="match status" value="1"/>
</dbReference>